<keyword evidence="3" id="KW-0436">Ligase</keyword>
<dbReference type="Pfam" id="PF13193">
    <property type="entry name" value="AMP-binding_C"/>
    <property type="match status" value="1"/>
</dbReference>
<dbReference type="InterPro" id="IPR025110">
    <property type="entry name" value="AMP-bd_C"/>
</dbReference>
<feature type="transmembrane region" description="Helical" evidence="6">
    <location>
        <begin position="21"/>
        <end position="41"/>
    </location>
</feature>
<reference evidence="9" key="1">
    <citation type="submission" date="2017-09" db="EMBL/GenBank/DDBJ databases">
        <title>Polyketide synthases of a Diaporthe helianthi virulent isolate.</title>
        <authorList>
            <person name="Baroncelli R."/>
        </authorList>
    </citation>
    <scope>NUCLEOTIDE SEQUENCE [LARGE SCALE GENOMIC DNA]</scope>
    <source>
        <strain evidence="9">7/96</strain>
    </source>
</reference>
<dbReference type="EMBL" id="MAVT02002236">
    <property type="protein sequence ID" value="POS69486.1"/>
    <property type="molecule type" value="Genomic_DNA"/>
</dbReference>
<dbReference type="GO" id="GO:0005524">
    <property type="term" value="F:ATP binding"/>
    <property type="evidence" value="ECO:0007669"/>
    <property type="project" value="UniProtKB-KW"/>
</dbReference>
<comment type="similarity">
    <text evidence="2">Belongs to the ATP-dependent AMP-binding enzyme family.</text>
</comment>
<evidence type="ECO:0000256" key="4">
    <source>
        <dbReference type="ARBA" id="ARBA00022741"/>
    </source>
</evidence>
<keyword evidence="6" id="KW-0812">Transmembrane</keyword>
<dbReference type="InterPro" id="IPR045851">
    <property type="entry name" value="AMP-bd_C_sf"/>
</dbReference>
<dbReference type="Gene3D" id="3.30.300.30">
    <property type="match status" value="1"/>
</dbReference>
<gene>
    <name evidence="9" type="ORF">DHEL01_v212121</name>
</gene>
<evidence type="ECO:0000313" key="10">
    <source>
        <dbReference type="Proteomes" id="UP000094444"/>
    </source>
</evidence>
<feature type="domain" description="AMP-dependent synthetase/ligase" evidence="7">
    <location>
        <begin position="47"/>
        <end position="383"/>
    </location>
</feature>
<feature type="transmembrane region" description="Helical" evidence="6">
    <location>
        <begin position="207"/>
        <end position="226"/>
    </location>
</feature>
<evidence type="ECO:0000256" key="2">
    <source>
        <dbReference type="ARBA" id="ARBA00006432"/>
    </source>
</evidence>
<dbReference type="PANTHER" id="PTHR24096">
    <property type="entry name" value="LONG-CHAIN-FATTY-ACID--COA LIGASE"/>
    <property type="match status" value="1"/>
</dbReference>
<dbReference type="InterPro" id="IPR000873">
    <property type="entry name" value="AMP-dep_synth/lig_dom"/>
</dbReference>
<feature type="transmembrane region" description="Helical" evidence="6">
    <location>
        <begin position="47"/>
        <end position="69"/>
    </location>
</feature>
<dbReference type="GO" id="GO:0019748">
    <property type="term" value="P:secondary metabolic process"/>
    <property type="evidence" value="ECO:0007669"/>
    <property type="project" value="TreeGrafter"/>
</dbReference>
<keyword evidence="4" id="KW-0547">Nucleotide-binding</keyword>
<evidence type="ECO:0000256" key="3">
    <source>
        <dbReference type="ARBA" id="ARBA00022598"/>
    </source>
</evidence>
<dbReference type="GO" id="GO:0016405">
    <property type="term" value="F:CoA-ligase activity"/>
    <property type="evidence" value="ECO:0007669"/>
    <property type="project" value="TreeGrafter"/>
</dbReference>
<evidence type="ECO:0000256" key="1">
    <source>
        <dbReference type="ARBA" id="ARBA00005179"/>
    </source>
</evidence>
<evidence type="ECO:0000313" key="9">
    <source>
        <dbReference type="EMBL" id="POS69486.1"/>
    </source>
</evidence>
<organism evidence="9 10">
    <name type="scientific">Diaporthe helianthi</name>
    <dbReference type="NCBI Taxonomy" id="158607"/>
    <lineage>
        <taxon>Eukaryota</taxon>
        <taxon>Fungi</taxon>
        <taxon>Dikarya</taxon>
        <taxon>Ascomycota</taxon>
        <taxon>Pezizomycotina</taxon>
        <taxon>Sordariomycetes</taxon>
        <taxon>Sordariomycetidae</taxon>
        <taxon>Diaporthales</taxon>
        <taxon>Diaporthaceae</taxon>
        <taxon>Diaporthe</taxon>
    </lineage>
</organism>
<keyword evidence="6" id="KW-0472">Membrane</keyword>
<keyword evidence="5" id="KW-0067">ATP-binding</keyword>
<evidence type="ECO:0000259" key="8">
    <source>
        <dbReference type="Pfam" id="PF13193"/>
    </source>
</evidence>
<name>A0A2P5HGW3_DIAHE</name>
<keyword evidence="10" id="KW-1185">Reference proteome</keyword>
<evidence type="ECO:0000259" key="7">
    <source>
        <dbReference type="Pfam" id="PF00501"/>
    </source>
</evidence>
<dbReference type="AlphaFoldDB" id="A0A2P5HGW3"/>
<comment type="pathway">
    <text evidence="1">Secondary metabolite biosynthesis.</text>
</comment>
<evidence type="ECO:0000256" key="5">
    <source>
        <dbReference type="ARBA" id="ARBA00022840"/>
    </source>
</evidence>
<dbReference type="InterPro" id="IPR042099">
    <property type="entry name" value="ANL_N_sf"/>
</dbReference>
<dbReference type="Proteomes" id="UP000094444">
    <property type="component" value="Unassembled WGS sequence"/>
</dbReference>
<dbReference type="Gene3D" id="3.40.50.12780">
    <property type="entry name" value="N-terminal domain of ligase-like"/>
    <property type="match status" value="1"/>
</dbReference>
<accession>A0A2P5HGW3</accession>
<evidence type="ECO:0000256" key="6">
    <source>
        <dbReference type="SAM" id="Phobius"/>
    </source>
</evidence>
<dbReference type="SUPFAM" id="SSF56801">
    <property type="entry name" value="Acetyl-CoA synthetase-like"/>
    <property type="match status" value="1"/>
</dbReference>
<feature type="domain" description="AMP-binding enzyme C-terminal" evidence="8">
    <location>
        <begin position="430"/>
        <end position="510"/>
    </location>
</feature>
<dbReference type="PANTHER" id="PTHR24096:SF317">
    <property type="entry name" value="ADENYLATE-FORMING ENZYME AFEA"/>
    <property type="match status" value="1"/>
</dbReference>
<dbReference type="Pfam" id="PF00501">
    <property type="entry name" value="AMP-binding"/>
    <property type="match status" value="1"/>
</dbReference>
<comment type="caution">
    <text evidence="9">The sequence shown here is derived from an EMBL/GenBank/DDBJ whole genome shotgun (WGS) entry which is preliminary data.</text>
</comment>
<keyword evidence="6" id="KW-1133">Transmembrane helix</keyword>
<protein>
    <submittedName>
        <fullName evidence="9">AMP-binding enzyme</fullName>
    </submittedName>
</protein>
<dbReference type="InParanoid" id="A0A2P5HGW3"/>
<sequence>MRTTRTYISTRRRPKHWSRNSLQAYVLPDYSLVTSWFSALGTVISTLLFLAIVGAGGVVCGANPAYHFLELDHIVRQSKPRFFITTENILPTVLDVCKGNCIPQDCVFLVDASQGLPADTDLDRAEVDGVLPRYPKRTSVRLLNELLVQGKSKWITCSGENAMKSTVAAYYPTSGTTGLPKLAVVSHYNLIIQHLSLHDNQTLPHEVVRLASLPFFHIFGAAWAFIAPIRYGQPVYIMPRFNMRGYTENIHKYAITETYMAPPMVHTLNKRALSEPGFATLLTSLRYVGIGGAPIDIAALRALRSTLHSQATVTQVWGMTEFGPAALFRYGENDDTGSVGRLLPGYEPRVVPVGTSVFTDTEVTLTEGAGDLYIRTPALMDGYRGIPMSSGVCTWFYTGDIAYVADGKLCLVGRSKEMIKVRGWQVAPAELESVILQLESVTDCAVVGVTTIDGLEETPRAYVVPKDQGENQAELEAEIQRAVQEQLASYKRLGGGIIFVGSIPRTASGKIQRFRLLASK</sequence>
<dbReference type="STRING" id="158607.A0A2P5HGW3"/>
<dbReference type="OrthoDB" id="6509636at2759"/>
<proteinExistence type="inferred from homology"/>